<organism evidence="1 2">
    <name type="scientific">Haloferula luteola</name>
    <dbReference type="NCBI Taxonomy" id="595692"/>
    <lineage>
        <taxon>Bacteria</taxon>
        <taxon>Pseudomonadati</taxon>
        <taxon>Verrucomicrobiota</taxon>
        <taxon>Verrucomicrobiia</taxon>
        <taxon>Verrucomicrobiales</taxon>
        <taxon>Verrucomicrobiaceae</taxon>
        <taxon>Haloferula</taxon>
    </lineage>
</organism>
<dbReference type="Proteomes" id="UP000557717">
    <property type="component" value="Unassembled WGS sequence"/>
</dbReference>
<dbReference type="EMBL" id="JACHFD010000017">
    <property type="protein sequence ID" value="MBB5352879.1"/>
    <property type="molecule type" value="Genomic_DNA"/>
</dbReference>
<dbReference type="AlphaFoldDB" id="A0A840VGD1"/>
<dbReference type="InterPro" id="IPR018247">
    <property type="entry name" value="EF_Hand_1_Ca_BS"/>
</dbReference>
<evidence type="ECO:0000313" key="2">
    <source>
        <dbReference type="Proteomes" id="UP000557717"/>
    </source>
</evidence>
<name>A0A840VGD1_9BACT</name>
<accession>A0A840VGD1</accession>
<gene>
    <name evidence="1" type="ORF">HNR46_003128</name>
</gene>
<evidence type="ECO:0000313" key="1">
    <source>
        <dbReference type="EMBL" id="MBB5352879.1"/>
    </source>
</evidence>
<evidence type="ECO:0008006" key="3">
    <source>
        <dbReference type="Google" id="ProtNLM"/>
    </source>
</evidence>
<reference evidence="1 2" key="1">
    <citation type="submission" date="2020-08" db="EMBL/GenBank/DDBJ databases">
        <title>Genomic Encyclopedia of Type Strains, Phase IV (KMG-IV): sequencing the most valuable type-strain genomes for metagenomic binning, comparative biology and taxonomic classification.</title>
        <authorList>
            <person name="Goeker M."/>
        </authorList>
    </citation>
    <scope>NUCLEOTIDE SEQUENCE [LARGE SCALE GENOMIC DNA]</scope>
    <source>
        <strain evidence="1 2">YC6886</strain>
    </source>
</reference>
<dbReference type="PROSITE" id="PS00018">
    <property type="entry name" value="EF_HAND_1"/>
    <property type="match status" value="1"/>
</dbReference>
<proteinExistence type="predicted"/>
<protein>
    <recommendedName>
        <fullName evidence="3">EF-hand domain-containing protein</fullName>
    </recommendedName>
</protein>
<dbReference type="RefSeq" id="WP_184020280.1">
    <property type="nucleotide sequence ID" value="NZ_JACHFD010000017.1"/>
</dbReference>
<comment type="caution">
    <text evidence="1">The sequence shown here is derived from an EMBL/GenBank/DDBJ whole genome shotgun (WGS) entry which is preliminary data.</text>
</comment>
<keyword evidence="2" id="KW-1185">Reference proteome</keyword>
<sequence>MNPRWLLMAALAVPCHAELRVHEPFDADEGPITGLHGGIGWAEAWTQDGDACSVVSGSLVYVDADARSLVTTGAKLDTAGPATTRSFRSLAGAPIEEAWISFLWQLPAANSLYEGVNFFRGATSIFAVSNASTSTSAQLSLNNFPANSSTSAGGGSFGTTHFIVLHLSSTAQGDQIELFLDPPLSGPNRSPNATIVGDDFSFDRLRIAGQSGASLAVDEIRIGDAFSEVAPYLTLDSDGDGLLDAIELELGLDPAVSDADLIAAIQAHPDYFQLLSRDGLRNLAGAGSLLEATDGTAELVFEIQHSDDLSHWASFESVHRSISLPAGKSFLRLSPRVSTTP</sequence>